<dbReference type="EMBL" id="JACSPQ010000001">
    <property type="protein sequence ID" value="MBD8001237.1"/>
    <property type="molecule type" value="Genomic_DNA"/>
</dbReference>
<feature type="transmembrane region" description="Helical" evidence="6">
    <location>
        <begin position="154"/>
        <end position="175"/>
    </location>
</feature>
<name>A0ABR8V963_9BACT</name>
<feature type="transmembrane region" description="Helical" evidence="6">
    <location>
        <begin position="7"/>
        <end position="26"/>
    </location>
</feature>
<evidence type="ECO:0000256" key="2">
    <source>
        <dbReference type="ARBA" id="ARBA00022475"/>
    </source>
</evidence>
<keyword evidence="5 6" id="KW-0472">Membrane</keyword>
<feature type="transmembrane region" description="Helical" evidence="6">
    <location>
        <begin position="237"/>
        <end position="256"/>
    </location>
</feature>
<comment type="subcellular location">
    <subcellularLocation>
        <location evidence="1">Cell membrane</location>
        <topology evidence="1">Multi-pass membrane protein</topology>
    </subcellularLocation>
</comment>
<keyword evidence="8" id="KW-1185">Reference proteome</keyword>
<protein>
    <submittedName>
        <fullName evidence="7">Flippase-like domain-containing protein</fullName>
    </submittedName>
</protein>
<proteinExistence type="predicted"/>
<keyword evidence="2" id="KW-1003">Cell membrane</keyword>
<dbReference type="RefSeq" id="WP_178256296.1">
    <property type="nucleotide sequence ID" value="NZ_JACSPQ010000001.1"/>
</dbReference>
<comment type="caution">
    <text evidence="7">The sequence shown here is derived from an EMBL/GenBank/DDBJ whole genome shotgun (WGS) entry which is preliminary data.</text>
</comment>
<evidence type="ECO:0000313" key="8">
    <source>
        <dbReference type="Proteomes" id="UP000616346"/>
    </source>
</evidence>
<dbReference type="Pfam" id="PF03706">
    <property type="entry name" value="LPG_synthase_TM"/>
    <property type="match status" value="1"/>
</dbReference>
<evidence type="ECO:0000256" key="1">
    <source>
        <dbReference type="ARBA" id="ARBA00004651"/>
    </source>
</evidence>
<evidence type="ECO:0000256" key="6">
    <source>
        <dbReference type="SAM" id="Phobius"/>
    </source>
</evidence>
<sequence length="344" mass="38802">MRKYLNNLFFIIGLAAVVVMFFTFDVSFVELWGYITRAGYWLVAILGLWGFLYILNACTWKVIIKGSGACTIDFPNLLKLTISGFALNYATPIGLLGGEPYKIMEMTKYIGVRRATSSVVLFAMMHIFSHFWFWVTGVVTYLILVAIGDLPFNVGIGIILGLILLFCWGGIYLFVKGYKNGMAVKFIRFLGKLPGLRKWGKRFLENHLDDLKKIDEQISELQGQNKRSFFGSFFLEYVGRLLQSFEIFFMLLLFNINGGGGWEGYVLTFLHSFLILAFTSLFANLLGFLPLQLGGREGGFAMSVAQMGMTGDVGMFVSIICRVRELFWTSIGLLLMKIGKKSDD</sequence>
<feature type="transmembrane region" description="Helical" evidence="6">
    <location>
        <begin position="38"/>
        <end position="55"/>
    </location>
</feature>
<evidence type="ECO:0000256" key="5">
    <source>
        <dbReference type="ARBA" id="ARBA00023136"/>
    </source>
</evidence>
<feature type="transmembrane region" description="Helical" evidence="6">
    <location>
        <begin position="119"/>
        <end position="148"/>
    </location>
</feature>
<reference evidence="7 8" key="1">
    <citation type="submission" date="2020-08" db="EMBL/GenBank/DDBJ databases">
        <title>A Genomic Blueprint of the Chicken Gut Microbiome.</title>
        <authorList>
            <person name="Gilroy R."/>
            <person name="Ravi A."/>
            <person name="Getino M."/>
            <person name="Pursley I."/>
            <person name="Horton D.L."/>
            <person name="Alikhan N.-F."/>
            <person name="Baker D."/>
            <person name="Gharbi K."/>
            <person name="Hall N."/>
            <person name="Watson M."/>
            <person name="Adriaenssens E.M."/>
            <person name="Foster-Nyarko E."/>
            <person name="Jarju S."/>
            <person name="Secka A."/>
            <person name="Antonio M."/>
            <person name="Oren A."/>
            <person name="Chaudhuri R."/>
            <person name="La Ragione R.M."/>
            <person name="Hildebrand F."/>
            <person name="Pallen M.J."/>
        </authorList>
    </citation>
    <scope>NUCLEOTIDE SEQUENCE [LARGE SCALE GENOMIC DNA]</scope>
    <source>
        <strain evidence="7 8">Sa1YUN3</strain>
    </source>
</reference>
<feature type="transmembrane region" description="Helical" evidence="6">
    <location>
        <begin position="268"/>
        <end position="289"/>
    </location>
</feature>
<organism evidence="7 8">
    <name type="scientific">Phocaeicola faecium</name>
    <dbReference type="NCBI Taxonomy" id="2762213"/>
    <lineage>
        <taxon>Bacteria</taxon>
        <taxon>Pseudomonadati</taxon>
        <taxon>Bacteroidota</taxon>
        <taxon>Bacteroidia</taxon>
        <taxon>Bacteroidales</taxon>
        <taxon>Bacteroidaceae</taxon>
        <taxon>Phocaeicola</taxon>
    </lineage>
</organism>
<gene>
    <name evidence="7" type="ORF">H9626_03270</name>
</gene>
<keyword evidence="4 6" id="KW-1133">Transmembrane helix</keyword>
<dbReference type="Proteomes" id="UP000616346">
    <property type="component" value="Unassembled WGS sequence"/>
</dbReference>
<evidence type="ECO:0000256" key="3">
    <source>
        <dbReference type="ARBA" id="ARBA00022692"/>
    </source>
</evidence>
<evidence type="ECO:0000256" key="4">
    <source>
        <dbReference type="ARBA" id="ARBA00022989"/>
    </source>
</evidence>
<accession>A0ABR8V963</accession>
<evidence type="ECO:0000313" key="7">
    <source>
        <dbReference type="EMBL" id="MBD8001237.1"/>
    </source>
</evidence>
<keyword evidence="3 6" id="KW-0812">Transmembrane</keyword>
<dbReference type="InterPro" id="IPR022791">
    <property type="entry name" value="L-PG_synthase/AglD"/>
</dbReference>